<reference evidence="2 4" key="2">
    <citation type="submission" date="2018-08" db="EMBL/GenBank/DDBJ databases">
        <title>Complete genome of the Arcobacter ellisii type strain LMG 26155.</title>
        <authorList>
            <person name="Miller W.G."/>
            <person name="Yee E."/>
            <person name="Bono J.L."/>
        </authorList>
    </citation>
    <scope>NUCLEOTIDE SEQUENCE [LARGE SCALE GENOMIC DNA]</scope>
    <source>
        <strain evidence="2 4">LMG 26155</strain>
    </source>
</reference>
<protein>
    <submittedName>
        <fullName evidence="2">DUF420 domain-containing membrane protein</fullName>
    </submittedName>
</protein>
<keyword evidence="1" id="KW-0472">Membrane</keyword>
<evidence type="ECO:0000313" key="5">
    <source>
        <dbReference type="Proteomes" id="UP000290588"/>
    </source>
</evidence>
<dbReference type="Proteomes" id="UP000262582">
    <property type="component" value="Chromosome"/>
</dbReference>
<keyword evidence="4" id="KW-1185">Reference proteome</keyword>
<dbReference type="Pfam" id="PF04238">
    <property type="entry name" value="DUF420"/>
    <property type="match status" value="1"/>
</dbReference>
<gene>
    <name evidence="2" type="ORF">AELL_1787</name>
    <name evidence="3" type="ORF">CP962_09610</name>
</gene>
<name>A0A347U9B2_9BACT</name>
<dbReference type="OrthoDB" id="5365643at2"/>
<keyword evidence="1" id="KW-1133">Transmembrane helix</keyword>
<feature type="transmembrane region" description="Helical" evidence="1">
    <location>
        <begin position="46"/>
        <end position="66"/>
    </location>
</feature>
<dbReference type="KEGG" id="aell:AELL_1787"/>
<keyword evidence="1" id="KW-0812">Transmembrane</keyword>
<proteinExistence type="predicted"/>
<dbReference type="EMBL" id="NXIG01000009">
    <property type="protein sequence ID" value="RXI29910.1"/>
    <property type="molecule type" value="Genomic_DNA"/>
</dbReference>
<evidence type="ECO:0000256" key="1">
    <source>
        <dbReference type="SAM" id="Phobius"/>
    </source>
</evidence>
<evidence type="ECO:0000313" key="3">
    <source>
        <dbReference type="EMBL" id="RXI29910.1"/>
    </source>
</evidence>
<dbReference type="AlphaFoldDB" id="A0A347U9B2"/>
<feature type="transmembrane region" description="Helical" evidence="1">
    <location>
        <begin position="12"/>
        <end position="34"/>
    </location>
</feature>
<evidence type="ECO:0000313" key="4">
    <source>
        <dbReference type="Proteomes" id="UP000262582"/>
    </source>
</evidence>
<sequence length="154" mass="17546">MFFTEGFLGTKAPFYLDLATIYFAILPFLLAFSIYFAKQKMYEKHLVSQAIILGATLFIIVIFEIGVRITGGFEEYSKASNISYDFMIVFLIIHILIAIAAVGGWLFLFISAYKDYVNHNFNGKKHKKIGKAIFIALTVSSIMGIFIYLFLFVF</sequence>
<dbReference type="EMBL" id="CP032097">
    <property type="protein sequence ID" value="AXX95440.1"/>
    <property type="molecule type" value="Genomic_DNA"/>
</dbReference>
<organism evidence="3 5">
    <name type="scientific">Arcobacter ellisii</name>
    <dbReference type="NCBI Taxonomy" id="913109"/>
    <lineage>
        <taxon>Bacteria</taxon>
        <taxon>Pseudomonadati</taxon>
        <taxon>Campylobacterota</taxon>
        <taxon>Epsilonproteobacteria</taxon>
        <taxon>Campylobacterales</taxon>
        <taxon>Arcobacteraceae</taxon>
        <taxon>Arcobacter</taxon>
    </lineage>
</organism>
<dbReference type="RefSeq" id="WP_118917605.1">
    <property type="nucleotide sequence ID" value="NZ_CP032097.1"/>
</dbReference>
<evidence type="ECO:0000313" key="2">
    <source>
        <dbReference type="EMBL" id="AXX95440.1"/>
    </source>
</evidence>
<accession>A0A347U9B2</accession>
<feature type="transmembrane region" description="Helical" evidence="1">
    <location>
        <begin position="132"/>
        <end position="153"/>
    </location>
</feature>
<reference evidence="3 5" key="1">
    <citation type="submission" date="2017-09" db="EMBL/GenBank/DDBJ databases">
        <title>Genomics of the genus Arcobacter.</title>
        <authorList>
            <person name="Perez-Cataluna A."/>
            <person name="Figueras M.J."/>
            <person name="Salas-Masso N."/>
        </authorList>
    </citation>
    <scope>NUCLEOTIDE SEQUENCE [LARGE SCALE GENOMIC DNA]</scope>
    <source>
        <strain evidence="3 5">CECT 7837</strain>
    </source>
</reference>
<feature type="transmembrane region" description="Helical" evidence="1">
    <location>
        <begin position="86"/>
        <end position="111"/>
    </location>
</feature>
<dbReference type="InterPro" id="IPR007352">
    <property type="entry name" value="DUF420"/>
</dbReference>
<dbReference type="Proteomes" id="UP000290588">
    <property type="component" value="Unassembled WGS sequence"/>
</dbReference>